<proteinExistence type="predicted"/>
<reference evidence="2 3" key="1">
    <citation type="journal article" date="2004" name="Science">
        <title>Illuminating the evolutionary history of chlamydiae.</title>
        <authorList>
            <person name="Horn M."/>
            <person name="Collingro A."/>
            <person name="Schmitz-Esser S."/>
            <person name="Beier C.L."/>
            <person name="Purkhold U."/>
            <person name="Fartmann B."/>
            <person name="Brandt P."/>
            <person name="Nyakatura G.J."/>
            <person name="Droege M."/>
            <person name="Frishman D."/>
            <person name="Rattei T."/>
            <person name="Mewes H."/>
            <person name="Wagner M."/>
        </authorList>
    </citation>
    <scope>NUCLEOTIDE SEQUENCE [LARGE SCALE GENOMIC DNA]</scope>
    <source>
        <strain evidence="2 3">UWE25</strain>
    </source>
</reference>
<keyword evidence="1" id="KW-0812">Transmembrane</keyword>
<accession>A0A2P9H9Q1</accession>
<keyword evidence="1" id="KW-1133">Transmembrane helix</keyword>
<feature type="transmembrane region" description="Helical" evidence="1">
    <location>
        <begin position="152"/>
        <end position="173"/>
    </location>
</feature>
<dbReference type="KEGG" id="pcu:PC_RS09905"/>
<dbReference type="STRING" id="264201.pc0912"/>
<dbReference type="EMBL" id="BX908798">
    <property type="protein sequence ID" value="SPJ31735.1"/>
    <property type="molecule type" value="Genomic_DNA"/>
</dbReference>
<feature type="transmembrane region" description="Helical" evidence="1">
    <location>
        <begin position="61"/>
        <end position="81"/>
    </location>
</feature>
<evidence type="ECO:0000313" key="2">
    <source>
        <dbReference type="EMBL" id="SPJ31735.1"/>
    </source>
</evidence>
<dbReference type="AlphaFoldDB" id="A0A2P9H9Q1"/>
<feature type="transmembrane region" description="Helical" evidence="1">
    <location>
        <begin position="122"/>
        <end position="140"/>
    </location>
</feature>
<dbReference type="Proteomes" id="UP000000529">
    <property type="component" value="Chromosome"/>
</dbReference>
<evidence type="ECO:0000313" key="3">
    <source>
        <dbReference type="Proteomes" id="UP000000529"/>
    </source>
</evidence>
<sequence length="189" mass="21850">MDHNVLLPFLDRAISTALFYGGWCWCLNDAAHNHTHYYGFWFVLFIIIYQIYRSNSRKADFLLVCFICLLGPLSDALYVQFGLINYHHSFHSIIWLPPVWIFLLWALVAVNLPLFSWLNQRWVLAAVLGAFGGPLSYFSAIRLGSISLLKPLPLTLMILGGVWLILFPCLLWLSNKFKQWFAARHSECP</sequence>
<evidence type="ECO:0008006" key="4">
    <source>
        <dbReference type="Google" id="ProtNLM"/>
    </source>
</evidence>
<dbReference type="Pfam" id="PF11086">
    <property type="entry name" value="DUF2878"/>
    <property type="match status" value="1"/>
</dbReference>
<feature type="transmembrane region" description="Helical" evidence="1">
    <location>
        <begin position="35"/>
        <end position="52"/>
    </location>
</feature>
<protein>
    <recommendedName>
        <fullName evidence="4">DUF2878 domain-containing protein</fullName>
    </recommendedName>
</protein>
<name>A0A2P9H9Q1_PARUW</name>
<keyword evidence="1" id="KW-0472">Membrane</keyword>
<feature type="transmembrane region" description="Helical" evidence="1">
    <location>
        <begin position="93"/>
        <end position="115"/>
    </location>
</feature>
<evidence type="ECO:0000256" key="1">
    <source>
        <dbReference type="SAM" id="Phobius"/>
    </source>
</evidence>
<organism evidence="2 3">
    <name type="scientific">Protochlamydia amoebophila (strain UWE25)</name>
    <dbReference type="NCBI Taxonomy" id="264201"/>
    <lineage>
        <taxon>Bacteria</taxon>
        <taxon>Pseudomonadati</taxon>
        <taxon>Chlamydiota</taxon>
        <taxon>Chlamydiia</taxon>
        <taxon>Parachlamydiales</taxon>
        <taxon>Parachlamydiaceae</taxon>
        <taxon>Candidatus Protochlamydia</taxon>
    </lineage>
</organism>
<keyword evidence="3" id="KW-1185">Reference proteome</keyword>
<dbReference type="InterPro" id="IPR021306">
    <property type="entry name" value="DUF2878"/>
</dbReference>
<dbReference type="OrthoDB" id="21939at2"/>
<gene>
    <name evidence="2" type="ORF">PC_RS09905</name>
</gene>